<dbReference type="GO" id="GO:0006508">
    <property type="term" value="P:proteolysis"/>
    <property type="evidence" value="ECO:0007669"/>
    <property type="project" value="UniProtKB-KW"/>
</dbReference>
<dbReference type="PANTHER" id="PTHR42733">
    <property type="entry name" value="DJ-1 PROTEIN"/>
    <property type="match status" value="1"/>
</dbReference>
<dbReference type="InterPro" id="IPR002818">
    <property type="entry name" value="DJ-1/PfpI"/>
</dbReference>
<keyword evidence="3" id="KW-0645">Protease</keyword>
<organism evidence="3 4">
    <name type="scientific">Oxalicibacterium faecigallinarum</name>
    <dbReference type="NCBI Taxonomy" id="573741"/>
    <lineage>
        <taxon>Bacteria</taxon>
        <taxon>Pseudomonadati</taxon>
        <taxon>Pseudomonadota</taxon>
        <taxon>Betaproteobacteria</taxon>
        <taxon>Burkholderiales</taxon>
        <taxon>Oxalobacteraceae</taxon>
        <taxon>Oxalicibacterium</taxon>
    </lineage>
</organism>
<proteinExistence type="inferred from homology"/>
<comment type="caution">
    <text evidence="3">The sequence shown here is derived from an EMBL/GenBank/DDBJ whole genome shotgun (WGS) entry which is preliminary data.</text>
</comment>
<evidence type="ECO:0000313" key="3">
    <source>
        <dbReference type="EMBL" id="GGI20728.1"/>
    </source>
</evidence>
<dbReference type="PANTHER" id="PTHR42733:SF12">
    <property type="entry name" value="PROTEINASE"/>
    <property type="match status" value="1"/>
</dbReference>
<dbReference type="SUPFAM" id="SSF52317">
    <property type="entry name" value="Class I glutamine amidotransferase-like"/>
    <property type="match status" value="1"/>
</dbReference>
<comment type="similarity">
    <text evidence="1">Belongs to the peptidase C56 family.</text>
</comment>
<dbReference type="PROSITE" id="PS51276">
    <property type="entry name" value="PEPTIDASE_C56_PFPI"/>
    <property type="match status" value="1"/>
</dbReference>
<accession>A0A8J3AS59</accession>
<keyword evidence="4" id="KW-1185">Reference proteome</keyword>
<dbReference type="InterPro" id="IPR029062">
    <property type="entry name" value="Class_I_gatase-like"/>
</dbReference>
<dbReference type="NCBIfam" id="TIGR01382">
    <property type="entry name" value="PfpI"/>
    <property type="match status" value="1"/>
</dbReference>
<dbReference type="EMBL" id="BMDI01000002">
    <property type="protein sequence ID" value="GGI20728.1"/>
    <property type="molecule type" value="Genomic_DNA"/>
</dbReference>
<dbReference type="Gene3D" id="3.40.50.880">
    <property type="match status" value="1"/>
</dbReference>
<dbReference type="CDD" id="cd03134">
    <property type="entry name" value="GATase1_PfpI_like"/>
    <property type="match status" value="1"/>
</dbReference>
<dbReference type="Pfam" id="PF01965">
    <property type="entry name" value="DJ-1_PfpI"/>
    <property type="match status" value="1"/>
</dbReference>
<sequence>MSTSLNGMRVAILVTDGFEQIELTSPKAALEKEGATTIIASDQKGQVQGFHHDKKADHFLVEQIFDNIDPNDFDAVLLPGGVQNSDTIRLNQPAQRFVQAMQKQHKPIAVICHGAWLLVSAGLVKGRTLTSWPSLQDDIRNAGGEWVDQQVVTNDNWISSRKPDDLPAFNKAVIKAISDYKQQSVRGTEDENAVGLAAG</sequence>
<dbReference type="AlphaFoldDB" id="A0A8J3AS59"/>
<dbReference type="InterPro" id="IPR006286">
    <property type="entry name" value="C56_PfpI-like"/>
</dbReference>
<name>A0A8J3AS59_9BURK</name>
<protein>
    <submittedName>
        <fullName evidence="3">Protease</fullName>
    </submittedName>
</protein>
<gene>
    <name evidence="3" type="ORF">GCM10008066_25480</name>
</gene>
<evidence type="ECO:0000259" key="2">
    <source>
        <dbReference type="Pfam" id="PF01965"/>
    </source>
</evidence>
<evidence type="ECO:0000313" key="4">
    <source>
        <dbReference type="Proteomes" id="UP000642180"/>
    </source>
</evidence>
<dbReference type="Proteomes" id="UP000642180">
    <property type="component" value="Unassembled WGS sequence"/>
</dbReference>
<keyword evidence="3" id="KW-0378">Hydrolase</keyword>
<evidence type="ECO:0000256" key="1">
    <source>
        <dbReference type="ARBA" id="ARBA00008542"/>
    </source>
</evidence>
<dbReference type="RefSeq" id="WP_188381711.1">
    <property type="nucleotide sequence ID" value="NZ_BMDI01000002.1"/>
</dbReference>
<dbReference type="GO" id="GO:0008233">
    <property type="term" value="F:peptidase activity"/>
    <property type="evidence" value="ECO:0007669"/>
    <property type="project" value="UniProtKB-KW"/>
</dbReference>
<feature type="domain" description="DJ-1/PfpI" evidence="2">
    <location>
        <begin position="8"/>
        <end position="175"/>
    </location>
</feature>
<reference evidence="4" key="1">
    <citation type="journal article" date="2019" name="Int. J. Syst. Evol. Microbiol.">
        <title>The Global Catalogue of Microorganisms (GCM) 10K type strain sequencing project: providing services to taxonomists for standard genome sequencing and annotation.</title>
        <authorList>
            <consortium name="The Broad Institute Genomics Platform"/>
            <consortium name="The Broad Institute Genome Sequencing Center for Infectious Disease"/>
            <person name="Wu L."/>
            <person name="Ma J."/>
        </authorList>
    </citation>
    <scope>NUCLEOTIDE SEQUENCE [LARGE SCALE GENOMIC DNA]</scope>
    <source>
        <strain evidence="4">CCM 2767</strain>
    </source>
</reference>